<comment type="subcellular location">
    <subcellularLocation>
        <location evidence="1">Membrane</location>
        <topology evidence="1">Multi-pass membrane protein</topology>
    </subcellularLocation>
</comment>
<dbReference type="InterPro" id="IPR007016">
    <property type="entry name" value="O-antigen_ligase-rel_domated"/>
</dbReference>
<evidence type="ECO:0000313" key="8">
    <source>
        <dbReference type="Proteomes" id="UP000539372"/>
    </source>
</evidence>
<feature type="transmembrane region" description="Helical" evidence="5">
    <location>
        <begin position="130"/>
        <end position="150"/>
    </location>
</feature>
<feature type="transmembrane region" description="Helical" evidence="5">
    <location>
        <begin position="357"/>
        <end position="375"/>
    </location>
</feature>
<feature type="transmembrane region" description="Helical" evidence="5">
    <location>
        <begin position="157"/>
        <end position="174"/>
    </location>
</feature>
<dbReference type="Proteomes" id="UP000539372">
    <property type="component" value="Unassembled WGS sequence"/>
</dbReference>
<dbReference type="GO" id="GO:0016874">
    <property type="term" value="F:ligase activity"/>
    <property type="evidence" value="ECO:0007669"/>
    <property type="project" value="UniProtKB-KW"/>
</dbReference>
<evidence type="ECO:0000259" key="6">
    <source>
        <dbReference type="Pfam" id="PF04932"/>
    </source>
</evidence>
<dbReference type="Pfam" id="PF04932">
    <property type="entry name" value="Wzy_C"/>
    <property type="match status" value="1"/>
</dbReference>
<evidence type="ECO:0000256" key="1">
    <source>
        <dbReference type="ARBA" id="ARBA00004141"/>
    </source>
</evidence>
<organism evidence="7 8">
    <name type="scientific">Pacificispira spongiicola</name>
    <dbReference type="NCBI Taxonomy" id="2729598"/>
    <lineage>
        <taxon>Bacteria</taxon>
        <taxon>Pseudomonadati</taxon>
        <taxon>Pseudomonadota</taxon>
        <taxon>Alphaproteobacteria</taxon>
        <taxon>Rhodospirillales</taxon>
        <taxon>Rhodospirillaceae</taxon>
        <taxon>Pacificispira</taxon>
    </lineage>
</organism>
<protein>
    <submittedName>
        <fullName evidence="7">O-antigen ligase family protein</fullName>
    </submittedName>
</protein>
<feature type="transmembrane region" description="Helical" evidence="5">
    <location>
        <begin position="91"/>
        <end position="110"/>
    </location>
</feature>
<sequence length="388" mass="42269">MAPFLAVALIGVLSSLTTRAAWDEVFRRIVSPLGMTLGAGFLLWLSSALLSDHVWASVETVIRTVAMVFAGLLFSVFLDEDSDRRQIMGRALVWISLAVILFVVACFYLGDHIDGFVRAVGGGEWASAQVRFKMFGSAVVCLLPVVFYFGLRIGGSVKWAAFSCVPLVMLELYADGVEPSYSGILGMVGSSAFVAVVLLLGRIRPAMRRIVLSVLLVGALGGAVVFLEALPKPPAPPVPQMNVPFPDWHRQVIWGFTWEQLKSSPVLGVGPNTISKVPGAHDIIPGMNQEYIPAHPHNWVLEIGSETGILGLSAFVAALLMFVRRYSVRVVAGRCDGWAGLFLMGVFWSSAMVNFSIWAAWWVLVFVLLVALLPWNEKGRKPWPGEKG</sequence>
<dbReference type="RefSeq" id="WP_169623357.1">
    <property type="nucleotide sequence ID" value="NZ_JABBNT010000001.1"/>
</dbReference>
<dbReference type="AlphaFoldDB" id="A0A7Y0DWS6"/>
<feature type="transmembrane region" description="Helical" evidence="5">
    <location>
        <begin position="180"/>
        <end position="201"/>
    </location>
</feature>
<feature type="transmembrane region" description="Helical" evidence="5">
    <location>
        <begin position="60"/>
        <end position="79"/>
    </location>
</feature>
<reference evidence="7 8" key="1">
    <citation type="submission" date="2020-04" db="EMBL/GenBank/DDBJ databases">
        <title>Rhodospirillaceae bacterium KN72 isolated from deep sea.</title>
        <authorList>
            <person name="Zhang D.-C."/>
        </authorList>
    </citation>
    <scope>NUCLEOTIDE SEQUENCE [LARGE SCALE GENOMIC DNA]</scope>
    <source>
        <strain evidence="7 8">KN72</strain>
    </source>
</reference>
<evidence type="ECO:0000256" key="2">
    <source>
        <dbReference type="ARBA" id="ARBA00022692"/>
    </source>
</evidence>
<dbReference type="EMBL" id="JABBNT010000001">
    <property type="protein sequence ID" value="NMM43049.1"/>
    <property type="molecule type" value="Genomic_DNA"/>
</dbReference>
<feature type="domain" description="O-antigen ligase-related" evidence="6">
    <location>
        <begin position="185"/>
        <end position="316"/>
    </location>
</feature>
<evidence type="ECO:0000313" key="7">
    <source>
        <dbReference type="EMBL" id="NMM43049.1"/>
    </source>
</evidence>
<feature type="transmembrane region" description="Helical" evidence="5">
    <location>
        <begin position="210"/>
        <end position="230"/>
    </location>
</feature>
<accession>A0A7Y0DWS6</accession>
<keyword evidence="8" id="KW-1185">Reference proteome</keyword>
<feature type="transmembrane region" description="Helical" evidence="5">
    <location>
        <begin position="303"/>
        <end position="323"/>
    </location>
</feature>
<evidence type="ECO:0000256" key="3">
    <source>
        <dbReference type="ARBA" id="ARBA00022989"/>
    </source>
</evidence>
<evidence type="ECO:0000256" key="4">
    <source>
        <dbReference type="ARBA" id="ARBA00023136"/>
    </source>
</evidence>
<dbReference type="PANTHER" id="PTHR37422:SF13">
    <property type="entry name" value="LIPOPOLYSACCHARIDE BIOSYNTHESIS PROTEIN PA4999-RELATED"/>
    <property type="match status" value="1"/>
</dbReference>
<keyword evidence="2 5" id="KW-0812">Transmembrane</keyword>
<keyword evidence="4 5" id="KW-0472">Membrane</keyword>
<evidence type="ECO:0000256" key="5">
    <source>
        <dbReference type="SAM" id="Phobius"/>
    </source>
</evidence>
<name>A0A7Y0DWS6_9PROT</name>
<dbReference type="GO" id="GO:0016020">
    <property type="term" value="C:membrane"/>
    <property type="evidence" value="ECO:0007669"/>
    <property type="project" value="UniProtKB-SubCell"/>
</dbReference>
<gene>
    <name evidence="7" type="ORF">HH303_01070</name>
</gene>
<dbReference type="InterPro" id="IPR051533">
    <property type="entry name" value="WaaL-like"/>
</dbReference>
<feature type="transmembrane region" description="Helical" evidence="5">
    <location>
        <begin position="335"/>
        <end position="351"/>
    </location>
</feature>
<keyword evidence="3 5" id="KW-1133">Transmembrane helix</keyword>
<proteinExistence type="predicted"/>
<keyword evidence="7" id="KW-0436">Ligase</keyword>
<comment type="caution">
    <text evidence="7">The sequence shown here is derived from an EMBL/GenBank/DDBJ whole genome shotgun (WGS) entry which is preliminary data.</text>
</comment>
<dbReference type="PANTHER" id="PTHR37422">
    <property type="entry name" value="TEICHURONIC ACID BIOSYNTHESIS PROTEIN TUAE"/>
    <property type="match status" value="1"/>
</dbReference>